<feature type="non-terminal residue" evidence="4">
    <location>
        <position position="1"/>
    </location>
</feature>
<evidence type="ECO:0000313" key="4">
    <source>
        <dbReference type="EMBL" id="KAK3266104.1"/>
    </source>
</evidence>
<dbReference type="PROSITE" id="PS51375">
    <property type="entry name" value="PPR"/>
    <property type="match status" value="1"/>
</dbReference>
<name>A0AAE0KZD5_9CHLO</name>
<dbReference type="AlphaFoldDB" id="A0AAE0KZD5"/>
<gene>
    <name evidence="4" type="ORF">CYMTET_25248</name>
</gene>
<proteinExistence type="inferred from homology"/>
<evidence type="ECO:0000313" key="5">
    <source>
        <dbReference type="Proteomes" id="UP001190700"/>
    </source>
</evidence>
<dbReference type="EMBL" id="LGRX02013431">
    <property type="protein sequence ID" value="KAK3266104.1"/>
    <property type="molecule type" value="Genomic_DNA"/>
</dbReference>
<comment type="similarity">
    <text evidence="1">Belongs to the PPR family. P subfamily.</text>
</comment>
<evidence type="ECO:0000256" key="1">
    <source>
        <dbReference type="ARBA" id="ARBA00007626"/>
    </source>
</evidence>
<evidence type="ECO:0000256" key="3">
    <source>
        <dbReference type="PROSITE-ProRule" id="PRU00708"/>
    </source>
</evidence>
<dbReference type="InterPro" id="IPR002885">
    <property type="entry name" value="PPR_rpt"/>
</dbReference>
<protein>
    <recommendedName>
        <fullName evidence="6">Pentacotripeptide-repeat region of PRORP domain-containing protein</fullName>
    </recommendedName>
</protein>
<organism evidence="4 5">
    <name type="scientific">Cymbomonas tetramitiformis</name>
    <dbReference type="NCBI Taxonomy" id="36881"/>
    <lineage>
        <taxon>Eukaryota</taxon>
        <taxon>Viridiplantae</taxon>
        <taxon>Chlorophyta</taxon>
        <taxon>Pyramimonadophyceae</taxon>
        <taxon>Pyramimonadales</taxon>
        <taxon>Pyramimonadaceae</taxon>
        <taxon>Cymbomonas</taxon>
    </lineage>
</organism>
<dbReference type="Gene3D" id="1.25.40.10">
    <property type="entry name" value="Tetratricopeptide repeat domain"/>
    <property type="match status" value="4"/>
</dbReference>
<sequence length="474" mass="52188">TDVVFFGSALNAFSKAGHWHAFLGVLRDMKASGEQGSTIFYNIAMQGLEHGEQERLMLDMYEEMRWHRVPAENSNTQDKGQFFRTVLRACAKLEMPLDSLLSILEDAMAHDFKPDTSTYNTILASCARLPAPDCHLRASSFYREMLRAQIPRSMITYIRLIQTLPLEGEEGTVSSVLKGMLEDGVSVDEPSYVRLLEIVVNAESPQQIVMVFGEMTSQGIVPDQRHLPAIIRAYATLGDVDKCLDLLPLCNEVEDIGSATWTVLLTKAASRRDLANMTSILRQMHAAGRVPSADTYEAMVLACKREEEWDLLIKLFQEAVACGQVTFQMGLSASLACRKTSNLQQSVEVYKDMKSAGLRLDLQGFNSLLLAAERTGDASEIEAVYSDMIGSGIQGDAFTFNTLVAAYAKCGLTARALHFFEEMKSQGILLALCHPLLHAAEIGDVTTLASATQRLQRPSRLTATDITSSPQPGS</sequence>
<feature type="repeat" description="PPR" evidence="3">
    <location>
        <begin position="396"/>
        <end position="430"/>
    </location>
</feature>
<dbReference type="Pfam" id="PF01535">
    <property type="entry name" value="PPR"/>
    <property type="match status" value="2"/>
</dbReference>
<dbReference type="PANTHER" id="PTHR47447">
    <property type="entry name" value="OS03G0856100 PROTEIN"/>
    <property type="match status" value="1"/>
</dbReference>
<accession>A0AAE0KZD5</accession>
<reference evidence="4 5" key="1">
    <citation type="journal article" date="2015" name="Genome Biol. Evol.">
        <title>Comparative Genomics of a Bacterivorous Green Alga Reveals Evolutionary Causalities and Consequences of Phago-Mixotrophic Mode of Nutrition.</title>
        <authorList>
            <person name="Burns J.A."/>
            <person name="Paasch A."/>
            <person name="Narechania A."/>
            <person name="Kim E."/>
        </authorList>
    </citation>
    <scope>NUCLEOTIDE SEQUENCE [LARGE SCALE GENOMIC DNA]</scope>
    <source>
        <strain evidence="4 5">PLY_AMNH</strain>
    </source>
</reference>
<dbReference type="Proteomes" id="UP001190700">
    <property type="component" value="Unassembled WGS sequence"/>
</dbReference>
<dbReference type="Pfam" id="PF13812">
    <property type="entry name" value="PPR_3"/>
    <property type="match status" value="2"/>
</dbReference>
<evidence type="ECO:0008006" key="6">
    <source>
        <dbReference type="Google" id="ProtNLM"/>
    </source>
</evidence>
<comment type="caution">
    <text evidence="4">The sequence shown here is derived from an EMBL/GenBank/DDBJ whole genome shotgun (WGS) entry which is preliminary data.</text>
</comment>
<keyword evidence="2" id="KW-0677">Repeat</keyword>
<evidence type="ECO:0000256" key="2">
    <source>
        <dbReference type="ARBA" id="ARBA00022737"/>
    </source>
</evidence>
<dbReference type="NCBIfam" id="TIGR00756">
    <property type="entry name" value="PPR"/>
    <property type="match status" value="1"/>
</dbReference>
<dbReference type="PANTHER" id="PTHR47447:SF17">
    <property type="entry name" value="OS12G0638900 PROTEIN"/>
    <property type="match status" value="1"/>
</dbReference>
<keyword evidence="5" id="KW-1185">Reference proteome</keyword>
<dbReference type="InterPro" id="IPR011990">
    <property type="entry name" value="TPR-like_helical_dom_sf"/>
</dbReference>